<dbReference type="PRINTS" id="PR00080">
    <property type="entry name" value="SDRFAMILY"/>
</dbReference>
<evidence type="ECO:0000259" key="3">
    <source>
        <dbReference type="SMART" id="SM00822"/>
    </source>
</evidence>
<name>A0A5B8RSJ4_9BURK</name>
<comment type="similarity">
    <text evidence="1">Belongs to the short-chain dehydrogenases/reductases (SDR) family.</text>
</comment>
<proteinExistence type="inferred from homology"/>
<evidence type="ECO:0000256" key="1">
    <source>
        <dbReference type="ARBA" id="ARBA00006484"/>
    </source>
</evidence>
<dbReference type="Gene3D" id="3.40.50.720">
    <property type="entry name" value="NAD(P)-binding Rossmann-like Domain"/>
    <property type="match status" value="1"/>
</dbReference>
<protein>
    <submittedName>
        <fullName evidence="4">SDR family oxidoreductase</fullName>
    </submittedName>
</protein>
<dbReference type="OrthoDB" id="20590at2"/>
<dbReference type="PROSITE" id="PS00061">
    <property type="entry name" value="ADH_SHORT"/>
    <property type="match status" value="1"/>
</dbReference>
<dbReference type="FunFam" id="3.40.50.720:FF:000084">
    <property type="entry name" value="Short-chain dehydrogenase reductase"/>
    <property type="match status" value="1"/>
</dbReference>
<dbReference type="SUPFAM" id="SSF51735">
    <property type="entry name" value="NAD(P)-binding Rossmann-fold domains"/>
    <property type="match status" value="1"/>
</dbReference>
<organism evidence="4 5">
    <name type="scientific">Comamonas flocculans</name>
    <dbReference type="NCBI Taxonomy" id="2597701"/>
    <lineage>
        <taxon>Bacteria</taxon>
        <taxon>Pseudomonadati</taxon>
        <taxon>Pseudomonadota</taxon>
        <taxon>Betaproteobacteria</taxon>
        <taxon>Burkholderiales</taxon>
        <taxon>Comamonadaceae</taxon>
        <taxon>Comamonas</taxon>
    </lineage>
</organism>
<evidence type="ECO:0000313" key="4">
    <source>
        <dbReference type="EMBL" id="QEA11694.1"/>
    </source>
</evidence>
<feature type="domain" description="Ketoreductase" evidence="3">
    <location>
        <begin position="11"/>
        <end position="195"/>
    </location>
</feature>
<dbReference type="Pfam" id="PF13561">
    <property type="entry name" value="adh_short_C2"/>
    <property type="match status" value="1"/>
</dbReference>
<dbReference type="InterPro" id="IPR036291">
    <property type="entry name" value="NAD(P)-bd_dom_sf"/>
</dbReference>
<gene>
    <name evidence="4" type="ORF">FOZ74_00760</name>
</gene>
<dbReference type="RefSeq" id="WP_146911215.1">
    <property type="nucleotide sequence ID" value="NZ_CP042344.1"/>
</dbReference>
<reference evidence="4 5" key="1">
    <citation type="submission" date="2019-07" db="EMBL/GenBank/DDBJ databases">
        <title>Complete genome sequence of Comamonas sp. NLF 7-7 isolated from livestock.</title>
        <authorList>
            <person name="Kim D.H."/>
            <person name="Kim J.G."/>
        </authorList>
    </citation>
    <scope>NUCLEOTIDE SEQUENCE [LARGE SCALE GENOMIC DNA]</scope>
    <source>
        <strain evidence="4 5">NLF 7-7</strain>
    </source>
</reference>
<dbReference type="AlphaFoldDB" id="A0A5B8RSJ4"/>
<dbReference type="Proteomes" id="UP000321199">
    <property type="component" value="Chromosome"/>
</dbReference>
<dbReference type="KEGG" id="cof:FOZ74_00760"/>
<evidence type="ECO:0000313" key="5">
    <source>
        <dbReference type="Proteomes" id="UP000321199"/>
    </source>
</evidence>
<dbReference type="PANTHER" id="PTHR43639">
    <property type="entry name" value="OXIDOREDUCTASE, SHORT-CHAIN DEHYDROGENASE/REDUCTASE FAMILY (AFU_ORTHOLOGUE AFUA_5G02870)"/>
    <property type="match status" value="1"/>
</dbReference>
<dbReference type="GO" id="GO:0016491">
    <property type="term" value="F:oxidoreductase activity"/>
    <property type="evidence" value="ECO:0007669"/>
    <property type="project" value="UniProtKB-KW"/>
</dbReference>
<dbReference type="InterPro" id="IPR057326">
    <property type="entry name" value="KR_dom"/>
</dbReference>
<dbReference type="InterPro" id="IPR020904">
    <property type="entry name" value="Sc_DH/Rdtase_CS"/>
</dbReference>
<dbReference type="PANTHER" id="PTHR43639:SF1">
    <property type="entry name" value="SHORT-CHAIN DEHYDROGENASE_REDUCTASE FAMILY PROTEIN"/>
    <property type="match status" value="1"/>
</dbReference>
<accession>A0A5B8RSJ4</accession>
<sequence length="256" mass="26048">MHESQNSLRGKVALVTGGSRGLGAAIALALAREGADVAISYVASATKAEAVVRKLEALGVRALALQSDQADMAAARPLVEKVVAHFGQLDILVNNAAIVANGQRVDDPALDAAALDHQWQVNVMGVVATTRAAAPRLCDGGRIIFIGSLNGTHALIPGVADYAGSKAAINGYARGVARDLGRRNITVNVVQPGAMPTDMMAAVFGSTVAPAELLDLLPIRRIATLDEVSALVCFLAGPNGGYITGGVLDVAGGAGI</sequence>
<dbReference type="SMART" id="SM00822">
    <property type="entry name" value="PKS_KR"/>
    <property type="match status" value="1"/>
</dbReference>
<dbReference type="EMBL" id="CP042344">
    <property type="protein sequence ID" value="QEA11694.1"/>
    <property type="molecule type" value="Genomic_DNA"/>
</dbReference>
<dbReference type="InterPro" id="IPR002347">
    <property type="entry name" value="SDR_fam"/>
</dbReference>
<keyword evidence="5" id="KW-1185">Reference proteome</keyword>
<evidence type="ECO:0000256" key="2">
    <source>
        <dbReference type="ARBA" id="ARBA00023002"/>
    </source>
</evidence>
<keyword evidence="2" id="KW-0560">Oxidoreductase</keyword>
<dbReference type="PRINTS" id="PR00081">
    <property type="entry name" value="GDHRDH"/>
</dbReference>